<evidence type="ECO:0000313" key="1">
    <source>
        <dbReference type="EMBL" id="CAG8669925.1"/>
    </source>
</evidence>
<keyword evidence="2" id="KW-1185">Reference proteome</keyword>
<sequence>KQQAPKTNIKTLNSRNIAQEVGIASFTPSDFVSVWFNMLTEIEKESLLEGSFGKIGFGYKSDEYLQRRVELVIGFT</sequence>
<organism evidence="1 2">
    <name type="scientific">Acaulospora morrowiae</name>
    <dbReference type="NCBI Taxonomy" id="94023"/>
    <lineage>
        <taxon>Eukaryota</taxon>
        <taxon>Fungi</taxon>
        <taxon>Fungi incertae sedis</taxon>
        <taxon>Mucoromycota</taxon>
        <taxon>Glomeromycotina</taxon>
        <taxon>Glomeromycetes</taxon>
        <taxon>Diversisporales</taxon>
        <taxon>Acaulosporaceae</taxon>
        <taxon>Acaulospora</taxon>
    </lineage>
</organism>
<feature type="non-terminal residue" evidence="1">
    <location>
        <position position="1"/>
    </location>
</feature>
<dbReference type="Proteomes" id="UP000789342">
    <property type="component" value="Unassembled WGS sequence"/>
</dbReference>
<protein>
    <submittedName>
        <fullName evidence="1">16335_t:CDS:1</fullName>
    </submittedName>
</protein>
<name>A0A9N9EBI9_9GLOM</name>
<gene>
    <name evidence="1" type="ORF">AMORRO_LOCUS10775</name>
</gene>
<evidence type="ECO:0000313" key="2">
    <source>
        <dbReference type="Proteomes" id="UP000789342"/>
    </source>
</evidence>
<dbReference type="EMBL" id="CAJVPV010012432">
    <property type="protein sequence ID" value="CAG8669925.1"/>
    <property type="molecule type" value="Genomic_DNA"/>
</dbReference>
<dbReference type="AlphaFoldDB" id="A0A9N9EBI9"/>
<proteinExistence type="predicted"/>
<comment type="caution">
    <text evidence="1">The sequence shown here is derived from an EMBL/GenBank/DDBJ whole genome shotgun (WGS) entry which is preliminary data.</text>
</comment>
<reference evidence="1" key="1">
    <citation type="submission" date="2021-06" db="EMBL/GenBank/DDBJ databases">
        <authorList>
            <person name="Kallberg Y."/>
            <person name="Tangrot J."/>
            <person name="Rosling A."/>
        </authorList>
    </citation>
    <scope>NUCLEOTIDE SEQUENCE</scope>
    <source>
        <strain evidence="1">CL551</strain>
    </source>
</reference>
<accession>A0A9N9EBI9</accession>